<feature type="transmembrane region" description="Helical" evidence="6">
    <location>
        <begin position="48"/>
        <end position="67"/>
    </location>
</feature>
<gene>
    <name evidence="7" type="ORF">A2589_00840</name>
</gene>
<dbReference type="CDD" id="cd15904">
    <property type="entry name" value="TSPO_MBR"/>
    <property type="match status" value="1"/>
</dbReference>
<dbReference type="InterPro" id="IPR038330">
    <property type="entry name" value="TspO/MBR-related_sf"/>
</dbReference>
<reference evidence="7 8" key="1">
    <citation type="journal article" date="2016" name="Nat. Commun.">
        <title>Thousands of microbial genomes shed light on interconnected biogeochemical processes in an aquifer system.</title>
        <authorList>
            <person name="Anantharaman K."/>
            <person name="Brown C.T."/>
            <person name="Hug L.A."/>
            <person name="Sharon I."/>
            <person name="Castelle C.J."/>
            <person name="Probst A.J."/>
            <person name="Thomas B.C."/>
            <person name="Singh A."/>
            <person name="Wilkins M.J."/>
            <person name="Karaoz U."/>
            <person name="Brodie E.L."/>
            <person name="Williams K.H."/>
            <person name="Hubbard S.S."/>
            <person name="Banfield J.F."/>
        </authorList>
    </citation>
    <scope>NUCLEOTIDE SEQUENCE [LARGE SCALE GENOMIC DNA]</scope>
</reference>
<evidence type="ECO:0000256" key="6">
    <source>
        <dbReference type="SAM" id="Phobius"/>
    </source>
</evidence>
<evidence type="ECO:0008006" key="9">
    <source>
        <dbReference type="Google" id="ProtNLM"/>
    </source>
</evidence>
<dbReference type="PANTHER" id="PTHR10057:SF0">
    <property type="entry name" value="TRANSLOCATOR PROTEIN"/>
    <property type="match status" value="1"/>
</dbReference>
<accession>A0A1G2QHE0</accession>
<comment type="caution">
    <text evidence="7">The sequence shown here is derived from an EMBL/GenBank/DDBJ whole genome shotgun (WGS) entry which is preliminary data.</text>
</comment>
<comment type="subcellular location">
    <subcellularLocation>
        <location evidence="1">Membrane</location>
        <topology evidence="1">Multi-pass membrane protein</topology>
    </subcellularLocation>
</comment>
<dbReference type="STRING" id="1802439.A2589_00840"/>
<comment type="similarity">
    <text evidence="2">Belongs to the TspO/BZRP family.</text>
</comment>
<evidence type="ECO:0000313" key="8">
    <source>
        <dbReference type="Proteomes" id="UP000177838"/>
    </source>
</evidence>
<evidence type="ECO:0000256" key="4">
    <source>
        <dbReference type="ARBA" id="ARBA00022989"/>
    </source>
</evidence>
<dbReference type="Pfam" id="PF03073">
    <property type="entry name" value="TspO_MBR"/>
    <property type="match status" value="1"/>
</dbReference>
<keyword evidence="5 6" id="KW-0472">Membrane</keyword>
<feature type="transmembrane region" description="Helical" evidence="6">
    <location>
        <begin position="79"/>
        <end position="101"/>
    </location>
</feature>
<dbReference type="Gene3D" id="1.20.1260.100">
    <property type="entry name" value="TspO/MBR protein"/>
    <property type="match status" value="1"/>
</dbReference>
<dbReference type="PIRSF" id="PIRSF005859">
    <property type="entry name" value="PBR"/>
    <property type="match status" value="1"/>
</dbReference>
<evidence type="ECO:0000256" key="3">
    <source>
        <dbReference type="ARBA" id="ARBA00022692"/>
    </source>
</evidence>
<evidence type="ECO:0000256" key="1">
    <source>
        <dbReference type="ARBA" id="ARBA00004141"/>
    </source>
</evidence>
<dbReference type="AlphaFoldDB" id="A0A1G2QHE0"/>
<dbReference type="InterPro" id="IPR004307">
    <property type="entry name" value="TspO_MBR"/>
</dbReference>
<feature type="transmembrane region" description="Helical" evidence="6">
    <location>
        <begin position="133"/>
        <end position="154"/>
    </location>
</feature>
<feature type="transmembrane region" description="Helical" evidence="6">
    <location>
        <begin position="107"/>
        <end position="126"/>
    </location>
</feature>
<dbReference type="Proteomes" id="UP000177838">
    <property type="component" value="Unassembled WGS sequence"/>
</dbReference>
<dbReference type="PANTHER" id="PTHR10057">
    <property type="entry name" value="PERIPHERAL-TYPE BENZODIAZEPINE RECEPTOR"/>
    <property type="match status" value="1"/>
</dbReference>
<dbReference type="FunFam" id="1.20.1260.100:FF:000001">
    <property type="entry name" value="translocator protein 2"/>
    <property type="match status" value="1"/>
</dbReference>
<evidence type="ECO:0000256" key="5">
    <source>
        <dbReference type="ARBA" id="ARBA00023136"/>
    </source>
</evidence>
<keyword evidence="4 6" id="KW-1133">Transmembrane helix</keyword>
<name>A0A1G2QHE0_9BACT</name>
<organism evidence="7 8">
    <name type="scientific">Candidatus Vogelbacteria bacterium RIFOXYD1_FULL_46_19</name>
    <dbReference type="NCBI Taxonomy" id="1802439"/>
    <lineage>
        <taxon>Bacteria</taxon>
        <taxon>Candidatus Vogeliibacteriota</taxon>
    </lineage>
</organism>
<keyword evidence="3 6" id="KW-0812">Transmembrane</keyword>
<sequence>MTLKPAYIVFPALVITMAIAGAWATGIGLDSGWYESLNKPVLVPLNYVFGPVWTFIYILLSVALISTWSKRGDLRWPKLVAVIFIYNAVVNVLWSWAFFGWGALGLALWLATEIWASVLVLIILLWQTNRRAAYCLWPYLLWVTLAVYLNYAIWLLN</sequence>
<dbReference type="GO" id="GO:0016020">
    <property type="term" value="C:membrane"/>
    <property type="evidence" value="ECO:0007669"/>
    <property type="project" value="UniProtKB-SubCell"/>
</dbReference>
<evidence type="ECO:0000256" key="2">
    <source>
        <dbReference type="ARBA" id="ARBA00007524"/>
    </source>
</evidence>
<dbReference type="GO" id="GO:0033013">
    <property type="term" value="P:tetrapyrrole metabolic process"/>
    <property type="evidence" value="ECO:0007669"/>
    <property type="project" value="UniProtKB-ARBA"/>
</dbReference>
<dbReference type="EMBL" id="MHTK01000006">
    <property type="protein sequence ID" value="OHA59401.1"/>
    <property type="molecule type" value="Genomic_DNA"/>
</dbReference>
<protein>
    <recommendedName>
        <fullName evidence="9">TspO protein</fullName>
    </recommendedName>
</protein>
<evidence type="ECO:0000313" key="7">
    <source>
        <dbReference type="EMBL" id="OHA59401.1"/>
    </source>
</evidence>
<proteinExistence type="inferred from homology"/>